<proteinExistence type="predicted"/>
<dbReference type="Gene3D" id="2.120.10.30">
    <property type="entry name" value="TolB, C-terminal domain"/>
    <property type="match status" value="1"/>
</dbReference>
<protein>
    <submittedName>
        <fullName evidence="1">Uncharacterized protein</fullName>
    </submittedName>
</protein>
<dbReference type="InterPro" id="IPR011042">
    <property type="entry name" value="6-blade_b-propeller_TolB-like"/>
</dbReference>
<dbReference type="Proteomes" id="UP000507470">
    <property type="component" value="Unassembled WGS sequence"/>
</dbReference>
<dbReference type="SUPFAM" id="SSF101898">
    <property type="entry name" value="NHL repeat"/>
    <property type="match status" value="1"/>
</dbReference>
<gene>
    <name evidence="1" type="ORF">MCOR_36506</name>
</gene>
<evidence type="ECO:0000313" key="2">
    <source>
        <dbReference type="Proteomes" id="UP000507470"/>
    </source>
</evidence>
<dbReference type="OrthoDB" id="6119439at2759"/>
<sequence>MTLCRKIDNTCDVHAFCYVSGEFILACSNTLTWINSSTGVRNENVTTNGHTYFIYAQDRKNYICADGESTVSRMVNNTKVFTYTSDKRLNPRGIDKDSDGNVYICGYFSENIHVLSNDGKLVRIIQAKSIGIENPWVIRFKKNSNQFFVTCYKTGKVVVCEIV</sequence>
<name>A0A6J8D4H4_MYTCO</name>
<evidence type="ECO:0000313" key="1">
    <source>
        <dbReference type="EMBL" id="CAC5402571.1"/>
    </source>
</evidence>
<dbReference type="AlphaFoldDB" id="A0A6J8D4H4"/>
<reference evidence="1 2" key="1">
    <citation type="submission" date="2020-06" db="EMBL/GenBank/DDBJ databases">
        <authorList>
            <person name="Li R."/>
            <person name="Bekaert M."/>
        </authorList>
    </citation>
    <scope>NUCLEOTIDE SEQUENCE [LARGE SCALE GENOMIC DNA]</scope>
    <source>
        <strain evidence="2">wild</strain>
    </source>
</reference>
<dbReference type="EMBL" id="CACVKT020006529">
    <property type="protein sequence ID" value="CAC5402571.1"/>
    <property type="molecule type" value="Genomic_DNA"/>
</dbReference>
<organism evidence="1 2">
    <name type="scientific">Mytilus coruscus</name>
    <name type="common">Sea mussel</name>
    <dbReference type="NCBI Taxonomy" id="42192"/>
    <lineage>
        <taxon>Eukaryota</taxon>
        <taxon>Metazoa</taxon>
        <taxon>Spiralia</taxon>
        <taxon>Lophotrochozoa</taxon>
        <taxon>Mollusca</taxon>
        <taxon>Bivalvia</taxon>
        <taxon>Autobranchia</taxon>
        <taxon>Pteriomorphia</taxon>
        <taxon>Mytilida</taxon>
        <taxon>Mytiloidea</taxon>
        <taxon>Mytilidae</taxon>
        <taxon>Mytilinae</taxon>
        <taxon>Mytilus</taxon>
    </lineage>
</organism>
<keyword evidence="2" id="KW-1185">Reference proteome</keyword>
<accession>A0A6J8D4H4</accession>